<dbReference type="HOGENOM" id="CLU_045005_0_0_1"/>
<evidence type="ECO:0000256" key="1">
    <source>
        <dbReference type="ARBA" id="ARBA00022574"/>
    </source>
</evidence>
<evidence type="ECO:0000256" key="8">
    <source>
        <dbReference type="SAM" id="SignalP"/>
    </source>
</evidence>
<dbReference type="EMBL" id="KL660756">
    <property type="protein sequence ID" value="KFA63128.1"/>
    <property type="molecule type" value="Genomic_DNA"/>
</dbReference>
<evidence type="ECO:0000256" key="3">
    <source>
        <dbReference type="ARBA" id="ARBA00023054"/>
    </source>
</evidence>
<dbReference type="SMART" id="SM00320">
    <property type="entry name" value="WD40"/>
    <property type="match status" value="3"/>
</dbReference>
<dbReference type="GO" id="GO:1990234">
    <property type="term" value="C:transferase complex"/>
    <property type="evidence" value="ECO:0007669"/>
    <property type="project" value="UniProtKB-ARBA"/>
</dbReference>
<organism evidence="9 10">
    <name type="scientific">Stachybotrys chlorohalonatus (strain IBT 40285)</name>
    <dbReference type="NCBI Taxonomy" id="1283841"/>
    <lineage>
        <taxon>Eukaryota</taxon>
        <taxon>Fungi</taxon>
        <taxon>Dikarya</taxon>
        <taxon>Ascomycota</taxon>
        <taxon>Pezizomycotina</taxon>
        <taxon>Sordariomycetes</taxon>
        <taxon>Hypocreomycetidae</taxon>
        <taxon>Hypocreales</taxon>
        <taxon>Stachybotryaceae</taxon>
        <taxon>Stachybotrys</taxon>
    </lineage>
</organism>
<name>A0A084QGP3_STAC4</name>
<dbReference type="OMA" id="EDGFDIM"/>
<dbReference type="PANTHER" id="PTHR22847">
    <property type="entry name" value="WD40 REPEAT PROTEIN"/>
    <property type="match status" value="1"/>
</dbReference>
<evidence type="ECO:0000256" key="4">
    <source>
        <dbReference type="ARBA" id="ARBA00038415"/>
    </source>
</evidence>
<dbReference type="Gene3D" id="2.130.10.10">
    <property type="entry name" value="YVTN repeat-like/Quinoprotein amine dehydrogenase"/>
    <property type="match status" value="2"/>
</dbReference>
<sequence>MFAHYGPQWLHFLDLTLAFASTASLSIMSSLSEALASEQRPSPALTLTLTLTLRYRRQASKSEVTAVGISPSTSSAFAVSLGCQASQSWVDVFDIDSQRGHSKTAGETAAFSPKGDRIACLRDWTTQVGGGVEQRYASTVLIRDAVSGKTVVELKGATSWPLAWSRDGRYLAAGEASNGFASGRMSVWDTRTGTRTGRIVSHLDTITHAVFTPDNNLVTQSLDGTVRLSNPTTSKTLRRLEVESARRPHPRALAVSADGSRIASVWASTVQLWLPQADYIVSYAMNAVRRTEGWPLCVSPDGQRVACWTEDGVDLMDVGTGAVLCEQKTDVLVTAGAFSADGRVLLLGRMDGMLEVWDVEQKE</sequence>
<feature type="signal peptide" evidence="8">
    <location>
        <begin position="1"/>
        <end position="24"/>
    </location>
</feature>
<proteinExistence type="inferred from homology"/>
<dbReference type="InParanoid" id="A0A084QGP3"/>
<dbReference type="InterPro" id="IPR001680">
    <property type="entry name" value="WD40_rpt"/>
</dbReference>
<dbReference type="STRING" id="1283841.A0A084QGP3"/>
<keyword evidence="3" id="KW-0175">Coiled coil</keyword>
<dbReference type="InterPro" id="IPR019775">
    <property type="entry name" value="WD40_repeat_CS"/>
</dbReference>
<reference evidence="9 10" key="1">
    <citation type="journal article" date="2014" name="BMC Genomics">
        <title>Comparative genome sequencing reveals chemotype-specific gene clusters in the toxigenic black mold Stachybotrys.</title>
        <authorList>
            <person name="Semeiks J."/>
            <person name="Borek D."/>
            <person name="Otwinowski Z."/>
            <person name="Grishin N.V."/>
        </authorList>
    </citation>
    <scope>NUCLEOTIDE SEQUENCE [LARGE SCALE GENOMIC DNA]</scope>
    <source>
        <strain evidence="9 10">IBT 40285</strain>
    </source>
</reference>
<dbReference type="PANTHER" id="PTHR22847:SF637">
    <property type="entry name" value="WD REPEAT DOMAIN 5B"/>
    <property type="match status" value="1"/>
</dbReference>
<accession>A0A084QGP3</accession>
<dbReference type="SUPFAM" id="SSF50969">
    <property type="entry name" value="YVTN repeat-like/Quinoprotein amine dehydrogenase"/>
    <property type="match status" value="1"/>
</dbReference>
<dbReference type="PROSITE" id="PS50082">
    <property type="entry name" value="WD_REPEATS_2"/>
    <property type="match status" value="1"/>
</dbReference>
<evidence type="ECO:0000256" key="6">
    <source>
        <dbReference type="ARBA" id="ARBA00043913"/>
    </source>
</evidence>
<evidence type="ECO:0000256" key="7">
    <source>
        <dbReference type="PROSITE-ProRule" id="PRU00221"/>
    </source>
</evidence>
<comment type="similarity">
    <text evidence="4">Belongs to the WD repeat MDV1/CAF4 family.</text>
</comment>
<protein>
    <recommendedName>
        <fullName evidence="5">Mitochondrial division protein 1</fullName>
    </recommendedName>
</protein>
<keyword evidence="1 7" id="KW-0853">WD repeat</keyword>
<comment type="function">
    <text evidence="6">Involved in mitochondrial fission. Acts as an adapter protein required to form mitochondrial fission complexes. Formation of these complexes is required to promote constriction and fission of the mitochondrial compartment at a late step in mitochondrial division.</text>
</comment>
<keyword evidence="8" id="KW-0732">Signal</keyword>
<evidence type="ECO:0000256" key="5">
    <source>
        <dbReference type="ARBA" id="ARBA00039789"/>
    </source>
</evidence>
<feature type="chain" id="PRO_5001779295" description="Mitochondrial division protein 1" evidence="8">
    <location>
        <begin position="25"/>
        <end position="363"/>
    </location>
</feature>
<dbReference type="InterPro" id="IPR015943">
    <property type="entry name" value="WD40/YVTN_repeat-like_dom_sf"/>
</dbReference>
<keyword evidence="10" id="KW-1185">Reference proteome</keyword>
<feature type="repeat" description="WD" evidence="7">
    <location>
        <begin position="333"/>
        <end position="363"/>
    </location>
</feature>
<dbReference type="InterPro" id="IPR011044">
    <property type="entry name" value="Quino_amine_DH_bsu"/>
</dbReference>
<evidence type="ECO:0000313" key="10">
    <source>
        <dbReference type="Proteomes" id="UP000028524"/>
    </source>
</evidence>
<dbReference type="AlphaFoldDB" id="A0A084QGP3"/>
<dbReference type="Pfam" id="PF00400">
    <property type="entry name" value="WD40"/>
    <property type="match status" value="1"/>
</dbReference>
<keyword evidence="2" id="KW-0677">Repeat</keyword>
<gene>
    <name evidence="9" type="ORF">S40285_04781</name>
</gene>
<evidence type="ECO:0000256" key="2">
    <source>
        <dbReference type="ARBA" id="ARBA00022737"/>
    </source>
</evidence>
<dbReference type="PROSITE" id="PS00678">
    <property type="entry name" value="WD_REPEATS_1"/>
    <property type="match status" value="1"/>
</dbReference>
<dbReference type="OrthoDB" id="2013972at2759"/>
<dbReference type="PROSITE" id="PS50294">
    <property type="entry name" value="WD_REPEATS_REGION"/>
    <property type="match status" value="1"/>
</dbReference>
<dbReference type="Proteomes" id="UP000028524">
    <property type="component" value="Unassembled WGS sequence"/>
</dbReference>
<evidence type="ECO:0000313" key="9">
    <source>
        <dbReference type="EMBL" id="KFA63128.1"/>
    </source>
</evidence>